<feature type="compositionally biased region" description="Polar residues" evidence="1">
    <location>
        <begin position="155"/>
        <end position="170"/>
    </location>
</feature>
<dbReference type="AlphaFoldDB" id="A0A1J9S255"/>
<dbReference type="SUPFAM" id="SSF47095">
    <property type="entry name" value="HMG-box"/>
    <property type="match status" value="1"/>
</dbReference>
<organism evidence="3 4">
    <name type="scientific">Diplodia corticola</name>
    <dbReference type="NCBI Taxonomy" id="236234"/>
    <lineage>
        <taxon>Eukaryota</taxon>
        <taxon>Fungi</taxon>
        <taxon>Dikarya</taxon>
        <taxon>Ascomycota</taxon>
        <taxon>Pezizomycotina</taxon>
        <taxon>Dothideomycetes</taxon>
        <taxon>Dothideomycetes incertae sedis</taxon>
        <taxon>Botryosphaeriales</taxon>
        <taxon>Botryosphaeriaceae</taxon>
        <taxon>Diplodia</taxon>
    </lineage>
</organism>
<reference evidence="3 4" key="1">
    <citation type="submission" date="2016-10" db="EMBL/GenBank/DDBJ databases">
        <title>Proteomics and genomics reveal pathogen-plant mechanisms compatible with a hemibiotrophic lifestyle of Diplodia corticola.</title>
        <authorList>
            <person name="Fernandes I."/>
            <person name="De Jonge R."/>
            <person name="Van De Peer Y."/>
            <person name="Devreese B."/>
            <person name="Alves A."/>
            <person name="Esteves A.C."/>
        </authorList>
    </citation>
    <scope>NUCLEOTIDE SEQUENCE [LARGE SCALE GENOMIC DNA]</scope>
    <source>
        <strain evidence="3 4">CBS 112549</strain>
    </source>
</reference>
<name>A0A1J9S255_9PEZI</name>
<dbReference type="Pfam" id="PF17283">
    <property type="entry name" value="Zn_ribbon_SprT"/>
    <property type="match status" value="1"/>
</dbReference>
<feature type="compositionally biased region" description="Polar residues" evidence="1">
    <location>
        <begin position="37"/>
        <end position="57"/>
    </location>
</feature>
<evidence type="ECO:0000256" key="1">
    <source>
        <dbReference type="SAM" id="MobiDB-lite"/>
    </source>
</evidence>
<dbReference type="STRING" id="236234.A0A1J9S255"/>
<gene>
    <name evidence="3" type="ORF">BKCO1_2100010</name>
</gene>
<keyword evidence="4" id="KW-1185">Reference proteome</keyword>
<comment type="caution">
    <text evidence="3">The sequence shown here is derived from an EMBL/GenBank/DDBJ whole genome shotgun (WGS) entry which is preliminary data.</text>
</comment>
<accession>A0A1J9S255</accession>
<dbReference type="PANTHER" id="PTHR23099">
    <property type="entry name" value="TRANSCRIPTIONAL REGULATOR"/>
    <property type="match status" value="1"/>
</dbReference>
<feature type="compositionally biased region" description="Polar residues" evidence="1">
    <location>
        <begin position="78"/>
        <end position="87"/>
    </location>
</feature>
<proteinExistence type="predicted"/>
<protein>
    <submittedName>
        <fullName evidence="3">Hmg box-containing protein</fullName>
    </submittedName>
</protein>
<feature type="compositionally biased region" description="Basic residues" evidence="1">
    <location>
        <begin position="137"/>
        <end position="146"/>
    </location>
</feature>
<dbReference type="InterPro" id="IPR035240">
    <property type="entry name" value="SprT_Zn_ribbon"/>
</dbReference>
<dbReference type="OrthoDB" id="20772at2759"/>
<feature type="domain" description="SprT-like" evidence="2">
    <location>
        <begin position="400"/>
        <end position="567"/>
    </location>
</feature>
<dbReference type="SMART" id="SM00731">
    <property type="entry name" value="SprT"/>
    <property type="match status" value="1"/>
</dbReference>
<feature type="compositionally biased region" description="Basic residues" evidence="1">
    <location>
        <begin position="286"/>
        <end position="296"/>
    </location>
</feature>
<sequence length="645" mass="71610">MARARYASSDESSDDELPALSEILSRRRNAKSARHQPPSSSGHVSENSPSRAKTANSDVHAASVKPVSRDFPKPTGLSLVQKTNSTPVAPRRQRLLKPAFVDSRLARPVTAETIGSIASLDETRQPFYERLPVAKRAPARAVKKTSKYPVDETSDTSSTVQEDSPCISESQSDEDVEGSSWSASQSDSDKSLTEDVHDEAAKWVQLLSPNPGGSKVDSPSPLGDVPRDGLTSESSIPPYETPSISASTDPPVLRKSNPSSAVFERPPSSSSDDFNAVLKYSPPRSRSPHKVTHHSNRPLTPPPLVSPGRSRLLSPKKSRIPTPPHRPSLDAFWSPDVVNSWNDLHSPRKVLQSPQKPRFGSLSDEQAFQISAQKKSPTKKDPIRKSFEQRKHQLAKDFLDELDTTITQGQISSLTAESGGVKLIWSKTLNTTAGRANWKKESVKIQETGISSVQHRHHASIELAEKVIDDEDRLINVIAHEFCHLTNFMISNVRDNPHGKEFKDWAKKVTRAFGHRNVNVTTKHTYAIDYKYVWTCVSCGHEFKRHSKSIDPTKHRCGSCKSDLMQTKPAVRRKDPTKGPNGYQIFMKDNFQRIKRENEGKSHKDIMEILGREYKDSKAKQAKAMDVQDGLKGVTRAVEAVTLDD</sequence>
<dbReference type="Proteomes" id="UP000183809">
    <property type="component" value="Unassembled WGS sequence"/>
</dbReference>
<dbReference type="GeneID" id="31012867"/>
<dbReference type="GO" id="GO:0006950">
    <property type="term" value="P:response to stress"/>
    <property type="evidence" value="ECO:0007669"/>
    <property type="project" value="UniProtKB-ARBA"/>
</dbReference>
<feature type="region of interest" description="Disordered" evidence="1">
    <location>
        <begin position="1"/>
        <end position="332"/>
    </location>
</feature>
<dbReference type="GO" id="GO:0005634">
    <property type="term" value="C:nucleus"/>
    <property type="evidence" value="ECO:0007669"/>
    <property type="project" value="TreeGrafter"/>
</dbReference>
<dbReference type="RefSeq" id="XP_020130915.1">
    <property type="nucleotide sequence ID" value="XM_020272608.1"/>
</dbReference>
<dbReference type="CDD" id="cd00084">
    <property type="entry name" value="HMG-box_SF"/>
    <property type="match status" value="1"/>
</dbReference>
<evidence type="ECO:0000313" key="3">
    <source>
        <dbReference type="EMBL" id="OJD34655.1"/>
    </source>
</evidence>
<dbReference type="InterPro" id="IPR006640">
    <property type="entry name" value="SprT-like_domain"/>
</dbReference>
<feature type="compositionally biased region" description="Basic and acidic residues" evidence="1">
    <location>
        <begin position="187"/>
        <end position="201"/>
    </location>
</feature>
<dbReference type="Gene3D" id="1.10.30.10">
    <property type="entry name" value="High mobility group box domain"/>
    <property type="match status" value="1"/>
</dbReference>
<dbReference type="Pfam" id="PF10263">
    <property type="entry name" value="SprT-like"/>
    <property type="match status" value="1"/>
</dbReference>
<dbReference type="PANTHER" id="PTHR23099:SF0">
    <property type="entry name" value="GERM CELL NUCLEAR ACIDIC PROTEIN"/>
    <property type="match status" value="1"/>
</dbReference>
<dbReference type="InterPro" id="IPR036910">
    <property type="entry name" value="HMG_box_dom_sf"/>
</dbReference>
<evidence type="ECO:0000313" key="4">
    <source>
        <dbReference type="Proteomes" id="UP000183809"/>
    </source>
</evidence>
<dbReference type="EMBL" id="MNUE01000021">
    <property type="protein sequence ID" value="OJD34655.1"/>
    <property type="molecule type" value="Genomic_DNA"/>
</dbReference>
<evidence type="ECO:0000259" key="2">
    <source>
        <dbReference type="SMART" id="SM00731"/>
    </source>
</evidence>